<dbReference type="AlphaFoldDB" id="A0ABD7UZX2"/>
<dbReference type="SUPFAM" id="SSF53474">
    <property type="entry name" value="alpha/beta-Hydrolases"/>
    <property type="match status" value="1"/>
</dbReference>
<dbReference type="InterPro" id="IPR022742">
    <property type="entry name" value="Hydrolase_4"/>
</dbReference>
<dbReference type="InterPro" id="IPR029058">
    <property type="entry name" value="AB_hydrolase_fold"/>
</dbReference>
<comment type="caution">
    <text evidence="2">The sequence shown here is derived from an EMBL/GenBank/DDBJ whole genome shotgun (WGS) entry which is preliminary data.</text>
</comment>
<reference evidence="2 3" key="1">
    <citation type="submission" date="2019-02" db="EMBL/GenBank/DDBJ databases">
        <authorList>
            <consortium name="Pathogen Informatics"/>
        </authorList>
    </citation>
    <scope>NUCLEOTIDE SEQUENCE [LARGE SCALE GENOMIC DNA]</scope>
    <source>
        <strain evidence="2 3">3012STDY6756503</strain>
    </source>
</reference>
<evidence type="ECO:0000313" key="2">
    <source>
        <dbReference type="EMBL" id="VFA82493.1"/>
    </source>
</evidence>
<feature type="domain" description="Serine aminopeptidase S33" evidence="1">
    <location>
        <begin position="85"/>
        <end position="298"/>
    </location>
</feature>
<dbReference type="Proteomes" id="UP000360750">
    <property type="component" value="Unassembled WGS sequence"/>
</dbReference>
<organism evidence="2 3">
    <name type="scientific">Gordonia paraffinivorans</name>
    <dbReference type="NCBI Taxonomy" id="175628"/>
    <lineage>
        <taxon>Bacteria</taxon>
        <taxon>Bacillati</taxon>
        <taxon>Actinomycetota</taxon>
        <taxon>Actinomycetes</taxon>
        <taxon>Mycobacteriales</taxon>
        <taxon>Gordoniaceae</taxon>
        <taxon>Gordonia</taxon>
    </lineage>
</organism>
<evidence type="ECO:0000259" key="1">
    <source>
        <dbReference type="Pfam" id="PF12146"/>
    </source>
</evidence>
<gene>
    <name evidence="2" type="ORF">NCTC8139_01077</name>
</gene>
<name>A0ABD7UZX2_9ACTN</name>
<keyword evidence="2" id="KW-0378">Hydrolase</keyword>
<dbReference type="PANTHER" id="PTHR11614">
    <property type="entry name" value="PHOSPHOLIPASE-RELATED"/>
    <property type="match status" value="1"/>
</dbReference>
<sequence>MARPVPESPWSRCGLCDTSAGRSVTKLTSVTESAGTGWEPDRLLDRYQIRTIPLRDDPDGESPITATLIRRSVDEHGDDTGDTGPRRAVLYVHGFTDYFFHEPLADFFADRGHAFYAIDLRKCGRSRADHHTPHFTTDLARYDEELGLALDVIAAEVGPDTRIVVAGHSTGGLITALWLDRLRSEDPARHRRVEGLLLNSPWFDLQGDAVLRTFPVSMFIKAVAAVSPKRAIPKELSSAYGESLHSSANGEWTYDLELKPLGGFPVTFGFLDAVRTAQRRLHRGIDIGVPALVLRSDKSHFAKTYSTSTDRADVVLDVTQIARWSGCLGGRVSVVPIPDARHDVFLSIRPAREHAYDEVDAWMTQALDAPTPNREENAL</sequence>
<dbReference type="Pfam" id="PF12146">
    <property type="entry name" value="Hydrolase_4"/>
    <property type="match status" value="1"/>
</dbReference>
<dbReference type="InterPro" id="IPR051044">
    <property type="entry name" value="MAG_DAG_Lipase"/>
</dbReference>
<dbReference type="EMBL" id="CAACYD010000005">
    <property type="protein sequence ID" value="VFA82493.1"/>
    <property type="molecule type" value="Genomic_DNA"/>
</dbReference>
<evidence type="ECO:0000313" key="3">
    <source>
        <dbReference type="Proteomes" id="UP000360750"/>
    </source>
</evidence>
<dbReference type="Gene3D" id="3.40.50.1820">
    <property type="entry name" value="alpha/beta hydrolase"/>
    <property type="match status" value="1"/>
</dbReference>
<protein>
    <submittedName>
        <fullName evidence="2">Alpha/beta hydrolase family</fullName>
    </submittedName>
</protein>
<dbReference type="GO" id="GO:0016787">
    <property type="term" value="F:hydrolase activity"/>
    <property type="evidence" value="ECO:0007669"/>
    <property type="project" value="UniProtKB-KW"/>
</dbReference>
<accession>A0ABD7UZX2</accession>
<proteinExistence type="predicted"/>